<keyword evidence="3" id="KW-1185">Reference proteome</keyword>
<gene>
    <name evidence="2" type="ORF">CCMP2556_LOCUS37400</name>
</gene>
<evidence type="ECO:0000256" key="1">
    <source>
        <dbReference type="SAM" id="MobiDB-lite"/>
    </source>
</evidence>
<sequence length="996" mass="111843">MALQRFSASSSSDYESYSDDGTSEAQSDVSIEPAAKRPKPMVESMRNLSWNQLQSLELDADGVQVCRQAWLHILGIGRERQQRDCLVCIVDSMDKSKFRLPRWLKQRLQSGFARAGLDFHAEYITRVATYLDDDRKEVLLELAEYLESNYHHYSRGVQYLRMLAGQVAMPRAVEPDTEYSIKNVLTSKMEEITASCNMGKWLWDKYGSDAGMDEFKSAMIQIFAMDSVKKHIEHVKPVTHVPMTSMKGLYLDIWDLSFREDAKYGEVGRWPATHAYKAHFGSFLEHGFQSHRECLDIKFSNTAVETTNPVFAIDRFSEISEELLVEDDQMAKTLASFRYVKCNYQRHAKAEDFLYETLCLANRTAEKTKPSALDMMLLFKESVRLKQTGWRVADTTRRLIYNLLRCPTALWEALKACYNESKPEQAALTMENMDGDYFVPGTELLENGPKIWQDIQAYLGTGPLLDSILEQRGLDPNFDYKKMGFVMEACGKQQEEHVISAQSSVNDARKSSLRAAFNLLLTNVANDQCLQDKFLATAEMNSCRADASTFSAKNEPWLQATLTAHGDGIRRPNQERIVLWINYAAAGVVPAKKILFTLEQVQQILHGFPRTAVAFVLLPNRAADLRSSPRKEEKEEPEEEKEEEDSHPTKKHDEGLSEMLKVERGNGKFATDTRLTRVQELKQAQGLKSSFPSFESVVADLKNNAHEPPVPDFQVCVPVPNGLAIKQNLVDYWTAIDTFQVPMAELLEAHNKKYNPHGIKRGASDTAGPEGEGGTATNNGSKKMRIDNCVKVADHEGTIADKFLGCYPLQFYRHRLVLACGNVRFVYDCKEDNLWICGNDSKKKETFEVKGPLEVFGFGSGDFVEGPEASDVQSDVLTYRDAISQLENAGEVNVKVSMHSLDKKDGSSEMSICSQKKVCFVLDQPKENKKKKGSAGAAMVIPEFDIGSYQAINQGDGDTDIDSDGRDASPSIEIIGDTFQRSSSFVDAKLSDTSSA</sequence>
<feature type="region of interest" description="Disordered" evidence="1">
    <location>
        <begin position="1"/>
        <end position="40"/>
    </location>
</feature>
<feature type="region of interest" description="Disordered" evidence="1">
    <location>
        <begin position="757"/>
        <end position="780"/>
    </location>
</feature>
<comment type="caution">
    <text evidence="2">The sequence shown here is derived from an EMBL/GenBank/DDBJ whole genome shotgun (WGS) entry which is preliminary data.</text>
</comment>
<dbReference type="EMBL" id="CAXAMN010023211">
    <property type="protein sequence ID" value="CAK9075895.1"/>
    <property type="molecule type" value="Genomic_DNA"/>
</dbReference>
<reference evidence="2 3" key="1">
    <citation type="submission" date="2024-02" db="EMBL/GenBank/DDBJ databases">
        <authorList>
            <person name="Chen Y."/>
            <person name="Shah S."/>
            <person name="Dougan E. K."/>
            <person name="Thang M."/>
            <person name="Chan C."/>
        </authorList>
    </citation>
    <scope>NUCLEOTIDE SEQUENCE [LARGE SCALE GENOMIC DNA]</scope>
</reference>
<evidence type="ECO:0000313" key="3">
    <source>
        <dbReference type="Proteomes" id="UP001642484"/>
    </source>
</evidence>
<proteinExistence type="predicted"/>
<feature type="region of interest" description="Disordered" evidence="1">
    <location>
        <begin position="951"/>
        <end position="973"/>
    </location>
</feature>
<feature type="compositionally biased region" description="Basic and acidic residues" evidence="1">
    <location>
        <begin position="644"/>
        <end position="657"/>
    </location>
</feature>
<feature type="non-terminal residue" evidence="2">
    <location>
        <position position="996"/>
    </location>
</feature>
<name>A0ABP0PIQ3_9DINO</name>
<feature type="region of interest" description="Disordered" evidence="1">
    <location>
        <begin position="626"/>
        <end position="657"/>
    </location>
</feature>
<protein>
    <submittedName>
        <fullName evidence="2">Uncharacterized protein</fullName>
    </submittedName>
</protein>
<dbReference type="Proteomes" id="UP001642484">
    <property type="component" value="Unassembled WGS sequence"/>
</dbReference>
<organism evidence="2 3">
    <name type="scientific">Durusdinium trenchii</name>
    <dbReference type="NCBI Taxonomy" id="1381693"/>
    <lineage>
        <taxon>Eukaryota</taxon>
        <taxon>Sar</taxon>
        <taxon>Alveolata</taxon>
        <taxon>Dinophyceae</taxon>
        <taxon>Suessiales</taxon>
        <taxon>Symbiodiniaceae</taxon>
        <taxon>Durusdinium</taxon>
    </lineage>
</organism>
<accession>A0ABP0PIQ3</accession>
<evidence type="ECO:0000313" key="2">
    <source>
        <dbReference type="EMBL" id="CAK9075895.1"/>
    </source>
</evidence>